<protein>
    <submittedName>
        <fullName evidence="9">Major facilitator superfamily domain-containing protein</fullName>
    </submittedName>
</protein>
<keyword evidence="5 6" id="KW-0472">Membrane</keyword>
<dbReference type="FunFam" id="1.20.1250.20:FF:000399">
    <property type="entry name" value="MFS general substrate transporter"/>
    <property type="match status" value="1"/>
</dbReference>
<dbReference type="GO" id="GO:0015295">
    <property type="term" value="F:solute:proton symporter activity"/>
    <property type="evidence" value="ECO:0007669"/>
    <property type="project" value="TreeGrafter"/>
</dbReference>
<feature type="transmembrane region" description="Helical" evidence="6">
    <location>
        <begin position="164"/>
        <end position="187"/>
    </location>
</feature>
<dbReference type="InterPro" id="IPR036259">
    <property type="entry name" value="MFS_trans_sf"/>
</dbReference>
<evidence type="ECO:0000256" key="3">
    <source>
        <dbReference type="ARBA" id="ARBA00022692"/>
    </source>
</evidence>
<dbReference type="PROSITE" id="PS50850">
    <property type="entry name" value="MFS"/>
    <property type="match status" value="1"/>
</dbReference>
<feature type="transmembrane region" description="Helical" evidence="6">
    <location>
        <begin position="199"/>
        <end position="220"/>
    </location>
</feature>
<dbReference type="FunFam" id="1.20.1250.20:FF:000278">
    <property type="entry name" value="Putative MFS transporter"/>
    <property type="match status" value="1"/>
</dbReference>
<evidence type="ECO:0000256" key="1">
    <source>
        <dbReference type="ARBA" id="ARBA00004141"/>
    </source>
</evidence>
<feature type="transmembrane region" description="Helical" evidence="6">
    <location>
        <begin position="232"/>
        <end position="254"/>
    </location>
</feature>
<dbReference type="SUPFAM" id="SSF103473">
    <property type="entry name" value="MFS general substrate transporter"/>
    <property type="match status" value="1"/>
</dbReference>
<evidence type="ECO:0000256" key="2">
    <source>
        <dbReference type="ARBA" id="ARBA00022448"/>
    </source>
</evidence>
<dbReference type="VEuPathDB" id="FungiDB:YALI0_C09823g"/>
<gene>
    <name evidence="9" type="ORF">B0I71DRAFT_23510</name>
    <name evidence="8" type="ORF">YALI1_C13689g</name>
</gene>
<dbReference type="InterPro" id="IPR020846">
    <property type="entry name" value="MFS_dom"/>
</dbReference>
<dbReference type="Proteomes" id="UP000256601">
    <property type="component" value="Unassembled WGS sequence"/>
</dbReference>
<name>A0A1D8NAE7_YARLL</name>
<dbReference type="EMBL" id="CP017555">
    <property type="protein sequence ID" value="AOW02605.1"/>
    <property type="molecule type" value="Genomic_DNA"/>
</dbReference>
<evidence type="ECO:0000256" key="4">
    <source>
        <dbReference type="ARBA" id="ARBA00022989"/>
    </source>
</evidence>
<dbReference type="Proteomes" id="UP000182444">
    <property type="component" value="Chromosome 1C"/>
</dbReference>
<feature type="domain" description="Major facilitator superfamily (MFS) profile" evidence="7">
    <location>
        <begin position="330"/>
        <end position="522"/>
    </location>
</feature>
<sequence length="522" mass="57495">MMNYARDNDYCESADGQIGSSDSNEVSEMGHKKELEQVFSTATAFDLESEDTQKELDRIYRKLDRRIIPPLWILYFLTSFGSSAYGVALTMNMDKGHSLSQTLNLSAHQLSVASALYYVGYIVFDVPINLVMTKVAPHAWLSRIVISVGVVYACYAALNNAGGVIAIRLISGICGAGTWPGLAYYVSLWYPAHRTARRIGYYFTAAQVSAATAGLFSAAFQTIDGNRGLKGFQWFFLVYGVFTVTLGVSLLWWLPGRPSEFNDLYDESHKIDQLAKTSVLKSLLNGTFSKHPLSPLEQQLHAADMSQRYLNVAWTLKDLLRVFMDIRIWPLVIMYFGVVGTGYGIVVAGTSIIKSTNESLTPIQLSLLFCPIWVCDLLAILAITPLSDRYKNRPLFFCASTVVIIVGMVVNTYAPGSWPRYVGLLITGLGLGPTVPICMTWAAEIFMPKYQDVGVAATSALVSGLGNLGSVVTTYALYKGWSDDVDRGFKYSNMTVVGILGASIIAALLLGYTERRRLRGQQ</sequence>
<evidence type="ECO:0000313" key="8">
    <source>
        <dbReference type="EMBL" id="AOW02605.1"/>
    </source>
</evidence>
<dbReference type="GO" id="GO:1901604">
    <property type="term" value="F:dethiobiotin transmembrane transporter activity"/>
    <property type="evidence" value="ECO:0007669"/>
    <property type="project" value="TreeGrafter"/>
</dbReference>
<accession>A0A1D8NAE7</accession>
<reference evidence="9 11" key="2">
    <citation type="submission" date="2018-07" db="EMBL/GenBank/DDBJ databases">
        <title>Draft Genome Assemblies for Five Robust Yarrowia lipolytica Strains Exhibiting High Lipid Production and Pentose Sugar Utilization and Sugar Alcohol Secretion from Undetoxified Lignocellulosic Biomass Hydrolysates.</title>
        <authorList>
            <consortium name="DOE Joint Genome Institute"/>
            <person name="Walker C."/>
            <person name="Ryu S."/>
            <person name="Na H."/>
            <person name="Zane M."/>
            <person name="LaButti K."/>
            <person name="Lipzen A."/>
            <person name="Haridas S."/>
            <person name="Barry K."/>
            <person name="Grigoriev I.V."/>
            <person name="Quarterman J."/>
            <person name="Slininger P."/>
            <person name="Dien B."/>
            <person name="Trinh C.T."/>
        </authorList>
    </citation>
    <scope>NUCLEOTIDE SEQUENCE [LARGE SCALE GENOMIC DNA]</scope>
    <source>
        <strain evidence="9 11">YB392</strain>
    </source>
</reference>
<evidence type="ECO:0000313" key="11">
    <source>
        <dbReference type="Proteomes" id="UP000256601"/>
    </source>
</evidence>
<proteinExistence type="predicted"/>
<evidence type="ECO:0000313" key="9">
    <source>
        <dbReference type="EMBL" id="RDW27259.1"/>
    </source>
</evidence>
<dbReference type="GO" id="GO:0015225">
    <property type="term" value="F:biotin transmembrane transporter activity"/>
    <property type="evidence" value="ECO:0007669"/>
    <property type="project" value="TreeGrafter"/>
</dbReference>
<dbReference type="PANTHER" id="PTHR43791:SF33">
    <property type="entry name" value="VITAMIN H TRANSPORTER 1"/>
    <property type="match status" value="1"/>
</dbReference>
<dbReference type="EMBL" id="KZ858965">
    <property type="protein sequence ID" value="RDW27259.1"/>
    <property type="molecule type" value="Genomic_DNA"/>
</dbReference>
<feature type="transmembrane region" description="Helical" evidence="6">
    <location>
        <begin position="455"/>
        <end position="478"/>
    </location>
</feature>
<reference evidence="8 10" key="1">
    <citation type="journal article" date="2016" name="PLoS ONE">
        <title>Sequence Assembly of Yarrowia lipolytica Strain W29/CLIB89 Shows Transposable Element Diversity.</title>
        <authorList>
            <person name="Magnan C."/>
            <person name="Yu J."/>
            <person name="Chang I."/>
            <person name="Jahn E."/>
            <person name="Kanomata Y."/>
            <person name="Wu J."/>
            <person name="Zeller M."/>
            <person name="Oakes M."/>
            <person name="Baldi P."/>
            <person name="Sandmeyer S."/>
        </authorList>
    </citation>
    <scope>NUCLEOTIDE SEQUENCE [LARGE SCALE GENOMIC DNA]</scope>
    <source>
        <strain evidence="8">CLIB89</strain>
        <strain evidence="10">CLIB89(W29)</strain>
    </source>
</reference>
<evidence type="ECO:0000313" key="10">
    <source>
        <dbReference type="Proteomes" id="UP000182444"/>
    </source>
</evidence>
<dbReference type="Gene3D" id="1.20.1250.20">
    <property type="entry name" value="MFS general substrate transporter like domains"/>
    <property type="match status" value="2"/>
</dbReference>
<comment type="subcellular location">
    <subcellularLocation>
        <location evidence="1">Membrane</location>
        <topology evidence="1">Multi-pass membrane protein</topology>
    </subcellularLocation>
</comment>
<dbReference type="GO" id="GO:1905135">
    <property type="term" value="P:biotin import across plasma membrane"/>
    <property type="evidence" value="ECO:0007669"/>
    <property type="project" value="TreeGrafter"/>
</dbReference>
<feature type="transmembrane region" description="Helical" evidence="6">
    <location>
        <begin position="490"/>
        <end position="512"/>
    </location>
</feature>
<dbReference type="AlphaFoldDB" id="A0A1D8NAE7"/>
<feature type="transmembrane region" description="Helical" evidence="6">
    <location>
        <begin position="328"/>
        <end position="353"/>
    </location>
</feature>
<organism evidence="8 10">
    <name type="scientific">Yarrowia lipolytica</name>
    <name type="common">Candida lipolytica</name>
    <dbReference type="NCBI Taxonomy" id="4952"/>
    <lineage>
        <taxon>Eukaryota</taxon>
        <taxon>Fungi</taxon>
        <taxon>Dikarya</taxon>
        <taxon>Ascomycota</taxon>
        <taxon>Saccharomycotina</taxon>
        <taxon>Dipodascomycetes</taxon>
        <taxon>Dipodascales</taxon>
        <taxon>Dipodascales incertae sedis</taxon>
        <taxon>Yarrowia</taxon>
    </lineage>
</organism>
<keyword evidence="2" id="KW-0813">Transport</keyword>
<feature type="transmembrane region" description="Helical" evidence="6">
    <location>
        <begin position="420"/>
        <end position="443"/>
    </location>
</feature>
<keyword evidence="3 6" id="KW-0812">Transmembrane</keyword>
<feature type="transmembrane region" description="Helical" evidence="6">
    <location>
        <begin position="365"/>
        <end position="383"/>
    </location>
</feature>
<dbReference type="KEGG" id="yli:2909797"/>
<evidence type="ECO:0000256" key="6">
    <source>
        <dbReference type="SAM" id="Phobius"/>
    </source>
</evidence>
<feature type="transmembrane region" description="Helical" evidence="6">
    <location>
        <begin position="395"/>
        <end position="414"/>
    </location>
</feature>
<dbReference type="PANTHER" id="PTHR43791">
    <property type="entry name" value="PERMEASE-RELATED"/>
    <property type="match status" value="1"/>
</dbReference>
<dbReference type="eggNOG" id="KOG2533">
    <property type="taxonomic scope" value="Eukaryota"/>
</dbReference>
<dbReference type="InterPro" id="IPR011701">
    <property type="entry name" value="MFS"/>
</dbReference>
<feature type="transmembrane region" description="Helical" evidence="6">
    <location>
        <begin position="140"/>
        <end position="158"/>
    </location>
</feature>
<evidence type="ECO:0000259" key="7">
    <source>
        <dbReference type="PROSITE" id="PS50850"/>
    </source>
</evidence>
<evidence type="ECO:0000256" key="5">
    <source>
        <dbReference type="ARBA" id="ARBA00023136"/>
    </source>
</evidence>
<keyword evidence="4 6" id="KW-1133">Transmembrane helix</keyword>
<dbReference type="VEuPathDB" id="FungiDB:YALI1_C13689g"/>
<dbReference type="GO" id="GO:0005886">
    <property type="term" value="C:plasma membrane"/>
    <property type="evidence" value="ECO:0007669"/>
    <property type="project" value="TreeGrafter"/>
</dbReference>
<feature type="transmembrane region" description="Helical" evidence="6">
    <location>
        <begin position="67"/>
        <end position="88"/>
    </location>
</feature>
<dbReference type="Pfam" id="PF07690">
    <property type="entry name" value="MFS_1"/>
    <property type="match status" value="1"/>
</dbReference>
<feature type="transmembrane region" description="Helical" evidence="6">
    <location>
        <begin position="108"/>
        <end position="128"/>
    </location>
</feature>